<feature type="compositionally biased region" description="Low complexity" evidence="1">
    <location>
        <begin position="82"/>
        <end position="105"/>
    </location>
</feature>
<dbReference type="OrthoDB" id="2152896at2759"/>
<protein>
    <recommendedName>
        <fullName evidence="2">C2H2-type domain-containing protein</fullName>
    </recommendedName>
</protein>
<proteinExistence type="predicted"/>
<sequence length="250" mass="26996">MVQGVSHDRQQTTVLPPPAALFGPSLFHPAPPQPQHSLPPSMSASSSEAGRPVFILPPPSSLPGFHLYQQPTSLHPPPPPQYTTNVSPPLSSAGTPVTATKTTTTQELSPVSPSSLKRTRSGGGVGETKRKQRRTTEKNSSMRTARHHEITPTQQKAEHDAVNAAAATLASFATLQDDGECHCRGELRCDHCDSSFAHAKCLSNHRWEHAEGWKEIQGKLGMSKTQQVQLLEAAQILMDIARCGMRVSVV</sequence>
<dbReference type="Proteomes" id="UP000242180">
    <property type="component" value="Unassembled WGS sequence"/>
</dbReference>
<feature type="compositionally biased region" description="Low complexity" evidence="1">
    <location>
        <begin position="35"/>
        <end position="47"/>
    </location>
</feature>
<reference evidence="3 4" key="1">
    <citation type="submission" date="2016-07" db="EMBL/GenBank/DDBJ databases">
        <title>Pervasive Adenine N6-methylation of Active Genes in Fungi.</title>
        <authorList>
            <consortium name="DOE Joint Genome Institute"/>
            <person name="Mondo S.J."/>
            <person name="Dannebaum R.O."/>
            <person name="Kuo R.C."/>
            <person name="Labutti K."/>
            <person name="Haridas S."/>
            <person name="Kuo A."/>
            <person name="Salamov A."/>
            <person name="Ahrendt S.R."/>
            <person name="Lipzen A."/>
            <person name="Sullivan W."/>
            <person name="Andreopoulos W.B."/>
            <person name="Clum A."/>
            <person name="Lindquist E."/>
            <person name="Daum C."/>
            <person name="Ramamoorthy G.K."/>
            <person name="Gryganskyi A."/>
            <person name="Culley D."/>
            <person name="Magnuson J.K."/>
            <person name="James T.Y."/>
            <person name="O'Malley M.A."/>
            <person name="Stajich J.E."/>
            <person name="Spatafora J.W."/>
            <person name="Visel A."/>
            <person name="Grigoriev I.V."/>
        </authorList>
    </citation>
    <scope>NUCLEOTIDE SEQUENCE [LARGE SCALE GENOMIC DNA]</scope>
    <source>
        <strain evidence="3 4">NRRL 2496</strain>
    </source>
</reference>
<gene>
    <name evidence="3" type="ORF">BCR43DRAFT_497260</name>
</gene>
<feature type="domain" description="C2H2-type" evidence="2">
    <location>
        <begin position="189"/>
        <end position="209"/>
    </location>
</feature>
<evidence type="ECO:0000313" key="3">
    <source>
        <dbReference type="EMBL" id="ORY93624.1"/>
    </source>
</evidence>
<keyword evidence="4" id="KW-1185">Reference proteome</keyword>
<organism evidence="3 4">
    <name type="scientific">Syncephalastrum racemosum</name>
    <name type="common">Filamentous fungus</name>
    <dbReference type="NCBI Taxonomy" id="13706"/>
    <lineage>
        <taxon>Eukaryota</taxon>
        <taxon>Fungi</taxon>
        <taxon>Fungi incertae sedis</taxon>
        <taxon>Mucoromycota</taxon>
        <taxon>Mucoromycotina</taxon>
        <taxon>Mucoromycetes</taxon>
        <taxon>Mucorales</taxon>
        <taxon>Syncephalastraceae</taxon>
        <taxon>Syncephalastrum</taxon>
    </lineage>
</organism>
<dbReference type="InterPro" id="IPR013087">
    <property type="entry name" value="Znf_C2H2_type"/>
</dbReference>
<comment type="caution">
    <text evidence="3">The sequence shown here is derived from an EMBL/GenBank/DDBJ whole genome shotgun (WGS) entry which is preliminary data.</text>
</comment>
<feature type="compositionally biased region" description="Basic and acidic residues" evidence="1">
    <location>
        <begin position="1"/>
        <end position="10"/>
    </location>
</feature>
<dbReference type="AlphaFoldDB" id="A0A1X2H5D6"/>
<dbReference type="EMBL" id="MCGN01000009">
    <property type="protein sequence ID" value="ORY93624.1"/>
    <property type="molecule type" value="Genomic_DNA"/>
</dbReference>
<dbReference type="InParanoid" id="A0A1X2H5D6"/>
<evidence type="ECO:0000256" key="1">
    <source>
        <dbReference type="SAM" id="MobiDB-lite"/>
    </source>
</evidence>
<dbReference type="PROSITE" id="PS00028">
    <property type="entry name" value="ZINC_FINGER_C2H2_1"/>
    <property type="match status" value="1"/>
</dbReference>
<dbReference type="OMA" id="NPKMNEP"/>
<accession>A0A1X2H5D6</accession>
<evidence type="ECO:0000313" key="4">
    <source>
        <dbReference type="Proteomes" id="UP000242180"/>
    </source>
</evidence>
<feature type="compositionally biased region" description="Polar residues" evidence="1">
    <location>
        <begin position="106"/>
        <end position="116"/>
    </location>
</feature>
<name>A0A1X2H5D6_SYNRA</name>
<evidence type="ECO:0000259" key="2">
    <source>
        <dbReference type="PROSITE" id="PS00028"/>
    </source>
</evidence>
<feature type="region of interest" description="Disordered" evidence="1">
    <location>
        <begin position="1"/>
        <end position="157"/>
    </location>
</feature>